<feature type="transmembrane region" description="Helical" evidence="1">
    <location>
        <begin position="66"/>
        <end position="90"/>
    </location>
</feature>
<keyword evidence="1" id="KW-0472">Membrane</keyword>
<sequence>MRTIEGNEKTKEGKLRRWVANLQLESWQLELLITGFSIFLLASGYDEYQRFKEALYFDKLVKMNDSTVIFTAAGRFVLSSIPFLIRFFLISLLLHLLLRGFWIGIVGLSSVNNAIDFEKLNLKGPFRKYLPARVRTLDDLIFFIDQISSVIFAYTYLLVFSVLSVALVGAFLFILLGSINILPQYIGNQAVLGITVFTVMLLAMLLLVAAIIFFLDTLLFSAFKKSRWFSSIYFPLYRLFSIISLSFIYRSIYYHLITNYKKKHIVSVSATLLVLLLLSVQFGKWDRYMYFPHQNGSNRFIVKNDVYDDERGNAYIREASIPSKIVGSDFLPLFIRYSPEQNTSFKYFCPEVNFLNDEVTITDGIKAGMASAQDTIHTLSELMYDAGSFEEKLARGLACVQKNYEVYLDDELVENDFLYTTHGNRNEKGFLQMLDLTEIERGKHVISIKRLDFQGNPMIQEMSDSRFKMVDMLEIVFWKE</sequence>
<dbReference type="Proteomes" id="UP000658258">
    <property type="component" value="Unassembled WGS sequence"/>
</dbReference>
<feature type="transmembrane region" description="Helical" evidence="1">
    <location>
        <begin position="163"/>
        <end position="183"/>
    </location>
</feature>
<feature type="transmembrane region" description="Helical" evidence="1">
    <location>
        <begin position="265"/>
        <end position="283"/>
    </location>
</feature>
<evidence type="ECO:0000313" key="3">
    <source>
        <dbReference type="Proteomes" id="UP000658258"/>
    </source>
</evidence>
<feature type="transmembrane region" description="Helical" evidence="1">
    <location>
        <begin position="190"/>
        <end position="215"/>
    </location>
</feature>
<comment type="caution">
    <text evidence="2">The sequence shown here is derived from an EMBL/GenBank/DDBJ whole genome shotgun (WGS) entry which is preliminary data.</text>
</comment>
<keyword evidence="3" id="KW-1185">Reference proteome</keyword>
<dbReference type="EMBL" id="BNAG01000003">
    <property type="protein sequence ID" value="GHE66938.1"/>
    <property type="molecule type" value="Genomic_DNA"/>
</dbReference>
<dbReference type="RefSeq" id="WP_189630400.1">
    <property type="nucleotide sequence ID" value="NZ_BNAG01000003.1"/>
</dbReference>
<organism evidence="2 3">
    <name type="scientific">Roseivirga thermotolerans</name>
    <dbReference type="NCBI Taxonomy" id="1758176"/>
    <lineage>
        <taxon>Bacteria</taxon>
        <taxon>Pseudomonadati</taxon>
        <taxon>Bacteroidota</taxon>
        <taxon>Cytophagia</taxon>
        <taxon>Cytophagales</taxon>
        <taxon>Roseivirgaceae</taxon>
        <taxon>Roseivirga</taxon>
    </lineage>
</organism>
<accession>A0ABQ3I5T4</accession>
<gene>
    <name evidence="2" type="ORF">GCM10011340_22970</name>
</gene>
<evidence type="ECO:0000313" key="2">
    <source>
        <dbReference type="EMBL" id="GHE66938.1"/>
    </source>
</evidence>
<evidence type="ECO:0000256" key="1">
    <source>
        <dbReference type="SAM" id="Phobius"/>
    </source>
</evidence>
<reference evidence="3" key="1">
    <citation type="journal article" date="2019" name="Int. J. Syst. Evol. Microbiol.">
        <title>The Global Catalogue of Microorganisms (GCM) 10K type strain sequencing project: providing services to taxonomists for standard genome sequencing and annotation.</title>
        <authorList>
            <consortium name="The Broad Institute Genomics Platform"/>
            <consortium name="The Broad Institute Genome Sequencing Center for Infectious Disease"/>
            <person name="Wu L."/>
            <person name="Ma J."/>
        </authorList>
    </citation>
    <scope>NUCLEOTIDE SEQUENCE [LARGE SCALE GENOMIC DNA]</scope>
    <source>
        <strain evidence="3">CGMCC 1.15111</strain>
    </source>
</reference>
<protein>
    <submittedName>
        <fullName evidence="2">Uncharacterized protein</fullName>
    </submittedName>
</protein>
<keyword evidence="1" id="KW-0812">Transmembrane</keyword>
<feature type="transmembrane region" description="Helical" evidence="1">
    <location>
        <begin position="235"/>
        <end position="253"/>
    </location>
</feature>
<proteinExistence type="predicted"/>
<keyword evidence="1" id="KW-1133">Transmembrane helix</keyword>
<name>A0ABQ3I5T4_9BACT</name>